<organism evidence="5 6">
    <name type="scientific">Ornatilinea apprima</name>
    <dbReference type="NCBI Taxonomy" id="1134406"/>
    <lineage>
        <taxon>Bacteria</taxon>
        <taxon>Bacillati</taxon>
        <taxon>Chloroflexota</taxon>
        <taxon>Anaerolineae</taxon>
        <taxon>Anaerolineales</taxon>
        <taxon>Anaerolineaceae</taxon>
        <taxon>Ornatilinea</taxon>
    </lineage>
</organism>
<dbReference type="Pfam" id="PF00005">
    <property type="entry name" value="ABC_tran"/>
    <property type="match status" value="1"/>
</dbReference>
<gene>
    <name evidence="5" type="ORF">ADN00_03085</name>
</gene>
<evidence type="ECO:0000256" key="2">
    <source>
        <dbReference type="ARBA" id="ARBA00022741"/>
    </source>
</evidence>
<dbReference type="PROSITE" id="PS50893">
    <property type="entry name" value="ABC_TRANSPORTER_2"/>
    <property type="match status" value="1"/>
</dbReference>
<dbReference type="PANTHER" id="PTHR42788">
    <property type="entry name" value="TAURINE IMPORT ATP-BINDING PROTEIN-RELATED"/>
    <property type="match status" value="1"/>
</dbReference>
<dbReference type="Proteomes" id="UP000050417">
    <property type="component" value="Unassembled WGS sequence"/>
</dbReference>
<dbReference type="InterPro" id="IPR050166">
    <property type="entry name" value="ABC_transporter_ATP-bind"/>
</dbReference>
<dbReference type="InterPro" id="IPR027417">
    <property type="entry name" value="P-loop_NTPase"/>
</dbReference>
<evidence type="ECO:0000256" key="3">
    <source>
        <dbReference type="ARBA" id="ARBA00022840"/>
    </source>
</evidence>
<comment type="caution">
    <text evidence="5">The sequence shown here is derived from an EMBL/GenBank/DDBJ whole genome shotgun (WGS) entry which is preliminary data.</text>
</comment>
<protein>
    <recommendedName>
        <fullName evidence="4">ABC transporter domain-containing protein</fullName>
    </recommendedName>
</protein>
<name>A0A0P6XGS6_9CHLR</name>
<dbReference type="InterPro" id="IPR017871">
    <property type="entry name" value="ABC_transporter-like_CS"/>
</dbReference>
<accession>A0A0P6XGS6</accession>
<dbReference type="GO" id="GO:0005524">
    <property type="term" value="F:ATP binding"/>
    <property type="evidence" value="ECO:0007669"/>
    <property type="project" value="UniProtKB-KW"/>
</dbReference>
<dbReference type="InterPro" id="IPR003439">
    <property type="entry name" value="ABC_transporter-like_ATP-bd"/>
</dbReference>
<keyword evidence="1" id="KW-0813">Transport</keyword>
<evidence type="ECO:0000259" key="4">
    <source>
        <dbReference type="PROSITE" id="PS50893"/>
    </source>
</evidence>
<dbReference type="Gene3D" id="3.40.50.300">
    <property type="entry name" value="P-loop containing nucleotide triphosphate hydrolases"/>
    <property type="match status" value="1"/>
</dbReference>
<dbReference type="InterPro" id="IPR003593">
    <property type="entry name" value="AAA+_ATPase"/>
</dbReference>
<reference evidence="5 6" key="1">
    <citation type="submission" date="2015-07" db="EMBL/GenBank/DDBJ databases">
        <title>Genome sequence of Ornatilinea apprima DSM 23815.</title>
        <authorList>
            <person name="Hemp J."/>
            <person name="Ward L.M."/>
            <person name="Pace L.A."/>
            <person name="Fischer W.W."/>
        </authorList>
    </citation>
    <scope>NUCLEOTIDE SEQUENCE [LARGE SCALE GENOMIC DNA]</scope>
    <source>
        <strain evidence="5 6">P3M-1</strain>
    </source>
</reference>
<dbReference type="STRING" id="1134406.ADN00_03085"/>
<sequence length="257" mass="28236">MRLQVMSVSHEFRNGSVRPALEGVSLTVEEGQFVALVGPSGCGKSTLLRLCANLLQPTRGQITLDGQPPAHAVTQRQIAWLAQSPALLPWLTALQNVELAGRFHNVQRETRLSPREALEMVGLADAAGVYPHALSGGMQQRLALARLLTQEAALWLMDEPFAALDELTRERLTLELAEIWGRLRPTVVWVTHNIHEALRLADRVVVFSPAPGRLRADVAVDLPRPRVESDAAYQALLRQLRAALQGLPAADELLEAR</sequence>
<evidence type="ECO:0000256" key="1">
    <source>
        <dbReference type="ARBA" id="ARBA00022448"/>
    </source>
</evidence>
<evidence type="ECO:0000313" key="5">
    <source>
        <dbReference type="EMBL" id="KPL79327.1"/>
    </source>
</evidence>
<feature type="domain" description="ABC transporter" evidence="4">
    <location>
        <begin position="3"/>
        <end position="234"/>
    </location>
</feature>
<keyword evidence="6" id="KW-1185">Reference proteome</keyword>
<evidence type="ECO:0000313" key="6">
    <source>
        <dbReference type="Proteomes" id="UP000050417"/>
    </source>
</evidence>
<dbReference type="PANTHER" id="PTHR42788:SF13">
    <property type="entry name" value="ALIPHATIC SULFONATES IMPORT ATP-BINDING PROTEIN SSUB"/>
    <property type="match status" value="1"/>
</dbReference>
<dbReference type="EMBL" id="LGCL01000014">
    <property type="protein sequence ID" value="KPL79327.1"/>
    <property type="molecule type" value="Genomic_DNA"/>
</dbReference>
<dbReference type="AlphaFoldDB" id="A0A0P6XGS6"/>
<dbReference type="OrthoDB" id="9784450at2"/>
<dbReference type="GO" id="GO:0016887">
    <property type="term" value="F:ATP hydrolysis activity"/>
    <property type="evidence" value="ECO:0007669"/>
    <property type="project" value="InterPro"/>
</dbReference>
<dbReference type="PROSITE" id="PS00211">
    <property type="entry name" value="ABC_TRANSPORTER_1"/>
    <property type="match status" value="1"/>
</dbReference>
<dbReference type="CDD" id="cd03293">
    <property type="entry name" value="ABC_NrtD_SsuB_transporters"/>
    <property type="match status" value="1"/>
</dbReference>
<keyword evidence="3" id="KW-0067">ATP-binding</keyword>
<keyword evidence="2" id="KW-0547">Nucleotide-binding</keyword>
<dbReference type="SMART" id="SM00382">
    <property type="entry name" value="AAA"/>
    <property type="match status" value="1"/>
</dbReference>
<dbReference type="SUPFAM" id="SSF52540">
    <property type="entry name" value="P-loop containing nucleoside triphosphate hydrolases"/>
    <property type="match status" value="1"/>
</dbReference>
<dbReference type="RefSeq" id="WP_075061495.1">
    <property type="nucleotide sequence ID" value="NZ_LGCL01000014.1"/>
</dbReference>
<proteinExistence type="predicted"/>